<dbReference type="NCBIfam" id="NF008750">
    <property type="entry name" value="PRK11784.1-2"/>
    <property type="match status" value="1"/>
</dbReference>
<evidence type="ECO:0000313" key="4">
    <source>
        <dbReference type="Proteomes" id="UP000622860"/>
    </source>
</evidence>
<dbReference type="EMBL" id="BMFR01000012">
    <property type="protein sequence ID" value="GGG81007.1"/>
    <property type="molecule type" value="Genomic_DNA"/>
</dbReference>
<organism evidence="3 4">
    <name type="scientific">Virgibacillus oceani</name>
    <dbReference type="NCBI Taxonomy" id="1479511"/>
    <lineage>
        <taxon>Bacteria</taxon>
        <taxon>Bacillati</taxon>
        <taxon>Bacillota</taxon>
        <taxon>Bacilli</taxon>
        <taxon>Bacillales</taxon>
        <taxon>Bacillaceae</taxon>
        <taxon>Virgibacillus</taxon>
    </lineage>
</organism>
<dbReference type="GO" id="GO:0043828">
    <property type="term" value="F:tRNA 2-selenouridine synthase activity"/>
    <property type="evidence" value="ECO:0007669"/>
    <property type="project" value="InterPro"/>
</dbReference>
<dbReference type="InterPro" id="IPR036873">
    <property type="entry name" value="Rhodanese-like_dom_sf"/>
</dbReference>
<dbReference type="InterPro" id="IPR017582">
    <property type="entry name" value="SelU"/>
</dbReference>
<dbReference type="NCBIfam" id="TIGR03167">
    <property type="entry name" value="tRNA_sel_U_synt"/>
    <property type="match status" value="1"/>
</dbReference>
<sequence>MIDVRSPKEYNDATIPGSINIPVFSNEERAEVGTIYKQVGPEAARDLGLAIFSAKLPAFIAEFKQIQTPMTVFCWRGGMRSKTAATVLDLMGISAYRLSGGIRSYRQWVVRVLESTEIKSNLFVLNGYTGSGKTAILKKLEQKGHPVMDLEGMANHRGSIFGQIGLKPNNQKKFDSMLVQELLRYINVPYVFIEGESKRIGKVLVPDFLYDKKEKGTQLFITLPIEERVRNILDDYQPWNFPGKFIDAFQVIKKRIHTPIAKAIDDHLRSGDYFQTVKLLLEYYYDPRYQYTADKYPDNRKITIQAKTADEAIHKIEEAVTHMYKGI</sequence>
<evidence type="ECO:0000313" key="3">
    <source>
        <dbReference type="EMBL" id="GGG81007.1"/>
    </source>
</evidence>
<reference evidence="3" key="2">
    <citation type="submission" date="2020-09" db="EMBL/GenBank/DDBJ databases">
        <authorList>
            <person name="Sun Q."/>
            <person name="Zhou Y."/>
        </authorList>
    </citation>
    <scope>NUCLEOTIDE SEQUENCE</scope>
    <source>
        <strain evidence="3">CGMCC 1.12754</strain>
    </source>
</reference>
<dbReference type="InterPro" id="IPR027417">
    <property type="entry name" value="P-loop_NTPase"/>
</dbReference>
<keyword evidence="1" id="KW-0711">Selenium</keyword>
<feature type="domain" description="Rhodanese" evidence="2">
    <location>
        <begin position="2"/>
        <end position="111"/>
    </location>
</feature>
<dbReference type="NCBIfam" id="NF008752">
    <property type="entry name" value="PRK11784.1-4"/>
    <property type="match status" value="1"/>
</dbReference>
<protein>
    <submittedName>
        <fullName evidence="3">tRNA 2-selenouridine synthase</fullName>
    </submittedName>
</protein>
<evidence type="ECO:0000256" key="1">
    <source>
        <dbReference type="ARBA" id="ARBA00023266"/>
    </source>
</evidence>
<dbReference type="SMART" id="SM00450">
    <property type="entry name" value="RHOD"/>
    <property type="match status" value="1"/>
</dbReference>
<dbReference type="Pfam" id="PF26341">
    <property type="entry name" value="AAA_SelU"/>
    <property type="match status" value="1"/>
</dbReference>
<dbReference type="Gene3D" id="3.40.50.300">
    <property type="entry name" value="P-loop containing nucleotide triphosphate hydrolases"/>
    <property type="match status" value="1"/>
</dbReference>
<dbReference type="Gene3D" id="3.40.250.10">
    <property type="entry name" value="Rhodanese-like domain"/>
    <property type="match status" value="1"/>
</dbReference>
<proteinExistence type="predicted"/>
<reference evidence="3" key="1">
    <citation type="journal article" date="2014" name="Int. J. Syst. Evol. Microbiol.">
        <title>Complete genome sequence of Corynebacterium casei LMG S-19264T (=DSM 44701T), isolated from a smear-ripened cheese.</title>
        <authorList>
            <consortium name="US DOE Joint Genome Institute (JGI-PGF)"/>
            <person name="Walter F."/>
            <person name="Albersmeier A."/>
            <person name="Kalinowski J."/>
            <person name="Ruckert C."/>
        </authorList>
    </citation>
    <scope>NUCLEOTIDE SEQUENCE</scope>
    <source>
        <strain evidence="3">CGMCC 1.12754</strain>
    </source>
</reference>
<dbReference type="InterPro" id="IPR058840">
    <property type="entry name" value="AAA_SelU"/>
</dbReference>
<dbReference type="SUPFAM" id="SSF52540">
    <property type="entry name" value="P-loop containing nucleoside triphosphate hydrolases"/>
    <property type="match status" value="1"/>
</dbReference>
<dbReference type="InterPro" id="IPR001763">
    <property type="entry name" value="Rhodanese-like_dom"/>
</dbReference>
<comment type="caution">
    <text evidence="3">The sequence shown here is derived from an EMBL/GenBank/DDBJ whole genome shotgun (WGS) entry which is preliminary data.</text>
</comment>
<dbReference type="GO" id="GO:0002098">
    <property type="term" value="P:tRNA wobble uridine modification"/>
    <property type="evidence" value="ECO:0007669"/>
    <property type="project" value="InterPro"/>
</dbReference>
<dbReference type="PROSITE" id="PS50206">
    <property type="entry name" value="RHODANESE_3"/>
    <property type="match status" value="1"/>
</dbReference>
<gene>
    <name evidence="3" type="ORF">GCM10011398_28020</name>
</gene>
<dbReference type="PANTHER" id="PTHR30401">
    <property type="entry name" value="TRNA 2-SELENOURIDINE SYNTHASE"/>
    <property type="match status" value="1"/>
</dbReference>
<dbReference type="SUPFAM" id="SSF52821">
    <property type="entry name" value="Rhodanese/Cell cycle control phosphatase"/>
    <property type="match status" value="1"/>
</dbReference>
<name>A0A917HJZ0_9BACI</name>
<dbReference type="Pfam" id="PF00581">
    <property type="entry name" value="Rhodanese"/>
    <property type="match status" value="1"/>
</dbReference>
<accession>A0A917HJZ0</accession>
<dbReference type="PANTHER" id="PTHR30401:SF0">
    <property type="entry name" value="TRNA 2-SELENOURIDINE SYNTHASE"/>
    <property type="match status" value="1"/>
</dbReference>
<dbReference type="AlphaFoldDB" id="A0A917HJZ0"/>
<dbReference type="Proteomes" id="UP000622860">
    <property type="component" value="Unassembled WGS sequence"/>
</dbReference>
<keyword evidence="4" id="KW-1185">Reference proteome</keyword>
<evidence type="ECO:0000259" key="2">
    <source>
        <dbReference type="PROSITE" id="PS50206"/>
    </source>
</evidence>